<evidence type="ECO:0000256" key="1">
    <source>
        <dbReference type="SAM" id="Phobius"/>
    </source>
</evidence>
<accession>A0ABU8Q3F0</accession>
<reference evidence="2 3" key="1">
    <citation type="submission" date="2023-12" db="EMBL/GenBank/DDBJ databases">
        <title>Gut-associated functions are favored during microbiome assembly across C. elegans life.</title>
        <authorList>
            <person name="Zimmermann J."/>
        </authorList>
    </citation>
    <scope>NUCLEOTIDE SEQUENCE [LARGE SCALE GENOMIC DNA]</scope>
    <source>
        <strain evidence="2 3">JUb134</strain>
    </source>
</reference>
<gene>
    <name evidence="2" type="ORF">WH159_06430</name>
</gene>
<proteinExistence type="predicted"/>
<protein>
    <submittedName>
        <fullName evidence="2">Uncharacterized protein</fullName>
    </submittedName>
</protein>
<feature type="transmembrane region" description="Helical" evidence="1">
    <location>
        <begin position="7"/>
        <end position="26"/>
    </location>
</feature>
<sequence>MNYVEHILVALLVQSAVGLFSGNWWAGAGVASTYFISRELAQAEYRWIEQFGHGLRSNMPWWGPFDRRVWTTLDQWVDWLGPLIVTFGLAWFLTRYVVGR</sequence>
<dbReference type="Proteomes" id="UP001380365">
    <property type="component" value="Unassembled WGS sequence"/>
</dbReference>
<keyword evidence="1" id="KW-0472">Membrane</keyword>
<evidence type="ECO:0000313" key="2">
    <source>
        <dbReference type="EMBL" id="MEJ5094173.1"/>
    </source>
</evidence>
<dbReference type="EMBL" id="JBBGZA010000001">
    <property type="protein sequence ID" value="MEJ5094173.1"/>
    <property type="molecule type" value="Genomic_DNA"/>
</dbReference>
<name>A0ABU8Q3F0_9SPHN</name>
<dbReference type="RefSeq" id="WP_132884619.1">
    <property type="nucleotide sequence ID" value="NZ_JBBGZA010000001.1"/>
</dbReference>
<comment type="caution">
    <text evidence="2">The sequence shown here is derived from an EMBL/GenBank/DDBJ whole genome shotgun (WGS) entry which is preliminary data.</text>
</comment>
<keyword evidence="1" id="KW-1133">Transmembrane helix</keyword>
<evidence type="ECO:0000313" key="3">
    <source>
        <dbReference type="Proteomes" id="UP001380365"/>
    </source>
</evidence>
<organism evidence="2 3">
    <name type="scientific">Sphingomonas molluscorum</name>
    <dbReference type="NCBI Taxonomy" id="418184"/>
    <lineage>
        <taxon>Bacteria</taxon>
        <taxon>Pseudomonadati</taxon>
        <taxon>Pseudomonadota</taxon>
        <taxon>Alphaproteobacteria</taxon>
        <taxon>Sphingomonadales</taxon>
        <taxon>Sphingomonadaceae</taxon>
        <taxon>Sphingomonas</taxon>
    </lineage>
</organism>
<feature type="transmembrane region" description="Helical" evidence="1">
    <location>
        <begin position="79"/>
        <end position="98"/>
    </location>
</feature>
<keyword evidence="3" id="KW-1185">Reference proteome</keyword>
<keyword evidence="1" id="KW-0812">Transmembrane</keyword>